<dbReference type="EMBL" id="JARQZJ010000066">
    <property type="protein sequence ID" value="KAK9880704.1"/>
    <property type="molecule type" value="Genomic_DNA"/>
</dbReference>
<evidence type="ECO:0000313" key="2">
    <source>
        <dbReference type="Proteomes" id="UP001431783"/>
    </source>
</evidence>
<accession>A0AAW1UJ35</accession>
<dbReference type="AlphaFoldDB" id="A0AAW1UJ35"/>
<reference evidence="1 2" key="1">
    <citation type="submission" date="2023-03" db="EMBL/GenBank/DDBJ databases">
        <title>Genome insight into feeding habits of ladybird beetles.</title>
        <authorList>
            <person name="Li H.-S."/>
            <person name="Huang Y.-H."/>
            <person name="Pang H."/>
        </authorList>
    </citation>
    <scope>NUCLEOTIDE SEQUENCE [LARGE SCALE GENOMIC DNA]</scope>
    <source>
        <strain evidence="1">SYSU_2023b</strain>
        <tissue evidence="1">Whole body</tissue>
    </source>
</reference>
<proteinExistence type="predicted"/>
<protein>
    <submittedName>
        <fullName evidence="1">Uncharacterized protein</fullName>
    </submittedName>
</protein>
<evidence type="ECO:0000313" key="1">
    <source>
        <dbReference type="EMBL" id="KAK9880704.1"/>
    </source>
</evidence>
<keyword evidence="2" id="KW-1185">Reference proteome</keyword>
<dbReference type="Proteomes" id="UP001431783">
    <property type="component" value="Unassembled WGS sequence"/>
</dbReference>
<organism evidence="1 2">
    <name type="scientific">Henosepilachna vigintioctopunctata</name>
    <dbReference type="NCBI Taxonomy" id="420089"/>
    <lineage>
        <taxon>Eukaryota</taxon>
        <taxon>Metazoa</taxon>
        <taxon>Ecdysozoa</taxon>
        <taxon>Arthropoda</taxon>
        <taxon>Hexapoda</taxon>
        <taxon>Insecta</taxon>
        <taxon>Pterygota</taxon>
        <taxon>Neoptera</taxon>
        <taxon>Endopterygota</taxon>
        <taxon>Coleoptera</taxon>
        <taxon>Polyphaga</taxon>
        <taxon>Cucujiformia</taxon>
        <taxon>Coccinelloidea</taxon>
        <taxon>Coccinellidae</taxon>
        <taxon>Epilachninae</taxon>
        <taxon>Epilachnini</taxon>
        <taxon>Henosepilachna</taxon>
    </lineage>
</organism>
<name>A0AAW1UJ35_9CUCU</name>
<sequence length="317" mass="35999">MIELINLNNLSSLTSTSNKSKAIPTTMKLSNDVNIIINNENCINETASNTAEQTWSTVAAKKIPCRGSVNIVCTGVNNNTDLEKNKVKGAIKKRWMYVGRVAGNEVSESDILAYMDNITNCSNSVFSIGCPDILRGIEIDVGLIRSTLESPNLRALIHEPTRVHVGLESSLHNVITNFESILPKMLQPHLSDHLAISLSLIYPQVIIWRRGCDLREADWGELYSLPRHCVNEMWNFFSTKFVSMFERHFPPITKRVTSGTFNKVPADPAIQRIKNQLNFLYTASRVRPDYRSIYTKKKKEYDETLQRSKQKYHGMSY</sequence>
<gene>
    <name evidence="1" type="ORF">WA026_013030</name>
</gene>
<comment type="caution">
    <text evidence="1">The sequence shown here is derived from an EMBL/GenBank/DDBJ whole genome shotgun (WGS) entry which is preliminary data.</text>
</comment>